<dbReference type="EMBL" id="AZEE01000029">
    <property type="protein sequence ID" value="KRK97395.1"/>
    <property type="molecule type" value="Genomic_DNA"/>
</dbReference>
<protein>
    <recommendedName>
        <fullName evidence="4">EF-hand domain-containing protein</fullName>
    </recommendedName>
</protein>
<keyword evidence="3" id="KW-1185">Reference proteome</keyword>
<gene>
    <name evidence="2" type="ORF">FD04_GL001415</name>
</gene>
<name>A0A0R1LUY7_9LACO</name>
<evidence type="ECO:0000313" key="2">
    <source>
        <dbReference type="EMBL" id="KRK97395.1"/>
    </source>
</evidence>
<proteinExistence type="predicted"/>
<dbReference type="AlphaFoldDB" id="A0A0R1LUY7"/>
<accession>A0A0R1LUY7</accession>
<organism evidence="2 3">
    <name type="scientific">Secundilactobacillus odoratitofui DSM 19909 = JCM 15043</name>
    <dbReference type="NCBI Taxonomy" id="1423776"/>
    <lineage>
        <taxon>Bacteria</taxon>
        <taxon>Bacillati</taxon>
        <taxon>Bacillota</taxon>
        <taxon>Bacilli</taxon>
        <taxon>Lactobacillales</taxon>
        <taxon>Lactobacillaceae</taxon>
        <taxon>Secundilactobacillus</taxon>
    </lineage>
</organism>
<evidence type="ECO:0008006" key="4">
    <source>
        <dbReference type="Google" id="ProtNLM"/>
    </source>
</evidence>
<keyword evidence="1" id="KW-0732">Signal</keyword>
<dbReference type="Proteomes" id="UP000051160">
    <property type="component" value="Unassembled WGS sequence"/>
</dbReference>
<evidence type="ECO:0000313" key="3">
    <source>
        <dbReference type="Proteomes" id="UP000051160"/>
    </source>
</evidence>
<dbReference type="PATRIC" id="fig|1423776.4.peg.1434"/>
<dbReference type="STRING" id="1423776.FD04_GL001415"/>
<feature type="signal peptide" evidence="1">
    <location>
        <begin position="1"/>
        <end position="27"/>
    </location>
</feature>
<sequence length="301" mass="35132">MKRIKVFSILLAVIAMVFALGSMRDQASAKGKYKITKITRVSNPKRYRVKGTIWRSDFKKKVTSKYRHKTTIFGTKYKAHVITPSGKHAIYYGVGSYIPQIDEISDAPLAGWTWHKNLYHKMSDTQRKKDIAFMDKAIDNLRTSNDRQRARAELKKVVTGYAYSGYSWTQLWLPLTGANMKKMAAEDFTPVQLVMSDAVSESDLIETEDADYWPVENNKFLVKVYQYFRPRIVQELVSPKRIDAAYRQILKQSKMSQKEYQDYYEAHENDSGFVDADDFSTYLYELINEFNRSNLSYKMDW</sequence>
<evidence type="ECO:0000256" key="1">
    <source>
        <dbReference type="SAM" id="SignalP"/>
    </source>
</evidence>
<feature type="chain" id="PRO_5039464351" description="EF-hand domain-containing protein" evidence="1">
    <location>
        <begin position="28"/>
        <end position="301"/>
    </location>
</feature>
<reference evidence="2 3" key="1">
    <citation type="journal article" date="2015" name="Genome Announc.">
        <title>Expanding the biotechnology potential of lactobacilli through comparative genomics of 213 strains and associated genera.</title>
        <authorList>
            <person name="Sun Z."/>
            <person name="Harris H.M."/>
            <person name="McCann A."/>
            <person name="Guo C."/>
            <person name="Argimon S."/>
            <person name="Zhang W."/>
            <person name="Yang X."/>
            <person name="Jeffery I.B."/>
            <person name="Cooney J.C."/>
            <person name="Kagawa T.F."/>
            <person name="Liu W."/>
            <person name="Song Y."/>
            <person name="Salvetti E."/>
            <person name="Wrobel A."/>
            <person name="Rasinkangas P."/>
            <person name="Parkhill J."/>
            <person name="Rea M.C."/>
            <person name="O'Sullivan O."/>
            <person name="Ritari J."/>
            <person name="Douillard F.P."/>
            <person name="Paul Ross R."/>
            <person name="Yang R."/>
            <person name="Briner A.E."/>
            <person name="Felis G.E."/>
            <person name="de Vos W.M."/>
            <person name="Barrangou R."/>
            <person name="Klaenhammer T.R."/>
            <person name="Caufield P.W."/>
            <person name="Cui Y."/>
            <person name="Zhang H."/>
            <person name="O'Toole P.W."/>
        </authorList>
    </citation>
    <scope>NUCLEOTIDE SEQUENCE [LARGE SCALE GENOMIC DNA]</scope>
    <source>
        <strain evidence="2 3">DSM 19909</strain>
    </source>
</reference>
<dbReference type="RefSeq" id="WP_056948335.1">
    <property type="nucleotide sequence ID" value="NZ_AZEE01000029.1"/>
</dbReference>
<comment type="caution">
    <text evidence="2">The sequence shown here is derived from an EMBL/GenBank/DDBJ whole genome shotgun (WGS) entry which is preliminary data.</text>
</comment>
<dbReference type="OrthoDB" id="2329559at2"/>